<proteinExistence type="predicted"/>
<dbReference type="Pfam" id="PF08448">
    <property type="entry name" value="PAS_4"/>
    <property type="match status" value="1"/>
</dbReference>
<protein>
    <recommendedName>
        <fullName evidence="2">histidine kinase</fullName>
        <ecNumber evidence="2">2.7.13.3</ecNumber>
    </recommendedName>
</protein>
<evidence type="ECO:0000259" key="7">
    <source>
        <dbReference type="PROSITE" id="PS50113"/>
    </source>
</evidence>
<dbReference type="PANTHER" id="PTHR43065">
    <property type="entry name" value="SENSOR HISTIDINE KINASE"/>
    <property type="match status" value="1"/>
</dbReference>
<dbReference type="InterPro" id="IPR005467">
    <property type="entry name" value="His_kinase_dom"/>
</dbReference>
<dbReference type="SMART" id="SM00448">
    <property type="entry name" value="REC"/>
    <property type="match status" value="1"/>
</dbReference>
<gene>
    <name evidence="8" type="ORF">KP005_01450</name>
</gene>
<organism evidence="8 9">
    <name type="scientific">Geomonas diazotrophica</name>
    <dbReference type="NCBI Taxonomy" id="2843197"/>
    <lineage>
        <taxon>Bacteria</taxon>
        <taxon>Pseudomonadati</taxon>
        <taxon>Thermodesulfobacteriota</taxon>
        <taxon>Desulfuromonadia</taxon>
        <taxon>Geobacterales</taxon>
        <taxon>Geobacteraceae</taxon>
        <taxon>Geomonas</taxon>
    </lineage>
</organism>
<dbReference type="PROSITE" id="PS50110">
    <property type="entry name" value="RESPONSE_REGULATORY"/>
    <property type="match status" value="1"/>
</dbReference>
<dbReference type="InterPro" id="IPR000700">
    <property type="entry name" value="PAS-assoc_C"/>
</dbReference>
<dbReference type="PROSITE" id="PS50112">
    <property type="entry name" value="PAS"/>
    <property type="match status" value="1"/>
</dbReference>
<keyword evidence="9" id="KW-1185">Reference proteome</keyword>
<dbReference type="Proteomes" id="UP000683493">
    <property type="component" value="Chromosome"/>
</dbReference>
<dbReference type="Pfam" id="PF00512">
    <property type="entry name" value="HisKA"/>
    <property type="match status" value="1"/>
</dbReference>
<dbReference type="NCBIfam" id="TIGR00229">
    <property type="entry name" value="sensory_box"/>
    <property type="match status" value="1"/>
</dbReference>
<dbReference type="SMART" id="SM00388">
    <property type="entry name" value="HisKA"/>
    <property type="match status" value="1"/>
</dbReference>
<comment type="catalytic activity">
    <reaction evidence="1">
        <text>ATP + protein L-histidine = ADP + protein N-phospho-L-histidine.</text>
        <dbReference type="EC" id="2.7.13.3"/>
    </reaction>
</comment>
<dbReference type="CDD" id="cd00130">
    <property type="entry name" value="PAS"/>
    <property type="match status" value="1"/>
</dbReference>
<dbReference type="EMBL" id="CP076724">
    <property type="protein sequence ID" value="QWV97989.1"/>
    <property type="molecule type" value="Genomic_DNA"/>
</dbReference>
<feature type="domain" description="PAS" evidence="6">
    <location>
        <begin position="19"/>
        <end position="72"/>
    </location>
</feature>
<feature type="domain" description="PAC" evidence="7">
    <location>
        <begin position="90"/>
        <end position="141"/>
    </location>
</feature>
<feature type="domain" description="Histidine kinase" evidence="4">
    <location>
        <begin position="161"/>
        <end position="384"/>
    </location>
</feature>
<evidence type="ECO:0000256" key="1">
    <source>
        <dbReference type="ARBA" id="ARBA00000085"/>
    </source>
</evidence>
<dbReference type="InterPro" id="IPR013656">
    <property type="entry name" value="PAS_4"/>
</dbReference>
<dbReference type="InterPro" id="IPR003661">
    <property type="entry name" value="HisK_dim/P_dom"/>
</dbReference>
<evidence type="ECO:0000259" key="6">
    <source>
        <dbReference type="PROSITE" id="PS50112"/>
    </source>
</evidence>
<feature type="modified residue" description="4-aspartylphosphate" evidence="3">
    <location>
        <position position="460"/>
    </location>
</feature>
<evidence type="ECO:0000313" key="9">
    <source>
        <dbReference type="Proteomes" id="UP000683493"/>
    </source>
</evidence>
<dbReference type="PANTHER" id="PTHR43065:SF42">
    <property type="entry name" value="TWO-COMPONENT SENSOR PPRA"/>
    <property type="match status" value="1"/>
</dbReference>
<dbReference type="Pfam" id="PF00072">
    <property type="entry name" value="Response_reg"/>
    <property type="match status" value="1"/>
</dbReference>
<evidence type="ECO:0000259" key="5">
    <source>
        <dbReference type="PROSITE" id="PS50110"/>
    </source>
</evidence>
<dbReference type="EC" id="2.7.13.3" evidence="2"/>
<dbReference type="SMART" id="SM00091">
    <property type="entry name" value="PAS"/>
    <property type="match status" value="1"/>
</dbReference>
<evidence type="ECO:0000256" key="3">
    <source>
        <dbReference type="PROSITE-ProRule" id="PRU00169"/>
    </source>
</evidence>
<dbReference type="SMART" id="SM00387">
    <property type="entry name" value="HATPase_c"/>
    <property type="match status" value="1"/>
</dbReference>
<dbReference type="Pfam" id="PF02518">
    <property type="entry name" value="HATPase_c"/>
    <property type="match status" value="1"/>
</dbReference>
<name>A0ABX8JN12_9BACT</name>
<reference evidence="8 9" key="1">
    <citation type="submission" date="2021-06" db="EMBL/GenBank/DDBJ databases">
        <title>Gemonas diversity in paddy soil.</title>
        <authorList>
            <person name="Liu G."/>
        </authorList>
    </citation>
    <scope>NUCLEOTIDE SEQUENCE [LARGE SCALE GENOMIC DNA]</scope>
    <source>
        <strain evidence="8 9">RG29</strain>
    </source>
</reference>
<evidence type="ECO:0000259" key="4">
    <source>
        <dbReference type="PROSITE" id="PS50109"/>
    </source>
</evidence>
<evidence type="ECO:0000256" key="2">
    <source>
        <dbReference type="ARBA" id="ARBA00012438"/>
    </source>
</evidence>
<accession>A0ABX8JN12</accession>
<keyword evidence="3" id="KW-0597">Phosphoprotein</keyword>
<dbReference type="PROSITE" id="PS50109">
    <property type="entry name" value="HIS_KIN"/>
    <property type="match status" value="1"/>
</dbReference>
<evidence type="ECO:0000313" key="8">
    <source>
        <dbReference type="EMBL" id="QWV97989.1"/>
    </source>
</evidence>
<dbReference type="InterPro" id="IPR003594">
    <property type="entry name" value="HATPase_dom"/>
</dbReference>
<feature type="domain" description="Response regulatory" evidence="5">
    <location>
        <begin position="409"/>
        <end position="525"/>
    </location>
</feature>
<dbReference type="InterPro" id="IPR000014">
    <property type="entry name" value="PAS"/>
</dbReference>
<dbReference type="PROSITE" id="PS50113">
    <property type="entry name" value="PAC"/>
    <property type="match status" value="1"/>
</dbReference>
<dbReference type="InterPro" id="IPR001789">
    <property type="entry name" value="Sig_transdc_resp-reg_receiver"/>
</dbReference>
<sequence>MLVDGDLTTQFLYEALSRGKREWELTFDAVPDLIFITDTQHTITRANRAMADRLGLRPSQIPGRKCYELFHEIGDVPGTCPFLKLLEEGEAANVEMEEQHLGGFFEISVSPLYNEFGEITACVHVARDVTERKKAEEYRLALEQQLQQTQRLESLGVLSGGIAHDFNNILTIILGHCAMARTAQPEEVQKHLEQIEQAGNRAADLCRQMLNYAGKSPLLQTEIDLDVQVREVVSMLQPGFKKKVSLRYQLEPGVPLIKGDQGQVQQIIMNLVVNAVEAIGDRKGTVAISLARHTVPPGQAGHDVFGNAIAPGSYVCLEVSDDGCGMSEETRQRIFEPFFSTKFTGRGLGMSATMGIIRSHNGALQLSSVLGEGSRFRIFFPTTPAACPRVEAELAPEPPRHSQQRLEGTVLLVDDEPELRLVGTVLLNGLGLSVITACNGREALEIYHERSGEIDLVLMDLTMPEMDGVEAYQELRTKTASLPILFCSGYGKKEVSPFIDRDPHAAFLAKPYNSEQMRNMLRKLKEAAAGSGTDQADYPV</sequence>
<dbReference type="CDD" id="cd00082">
    <property type="entry name" value="HisKA"/>
    <property type="match status" value="1"/>
</dbReference>